<evidence type="ECO:0000256" key="1">
    <source>
        <dbReference type="SAM" id="Coils"/>
    </source>
</evidence>
<dbReference type="KEGG" id="axl:AXY_13550"/>
<dbReference type="AlphaFoldDB" id="K0J2H7"/>
<dbReference type="Pfam" id="PF01548">
    <property type="entry name" value="DEDD_Tnp_IS110"/>
    <property type="match status" value="1"/>
</dbReference>
<dbReference type="Proteomes" id="UP000006294">
    <property type="component" value="Chromosome"/>
</dbReference>
<dbReference type="KEGG" id="axl:AXY_05790"/>
<evidence type="ECO:0000259" key="3">
    <source>
        <dbReference type="Pfam" id="PF02371"/>
    </source>
</evidence>
<reference evidence="4 9" key="1">
    <citation type="submission" date="2011-01" db="EMBL/GenBank/DDBJ databases">
        <title>Whole genome sequence of Amphibacillus xylinus NBRC 15112.</title>
        <authorList>
            <person name="Nakazawa H."/>
            <person name="Katano Y."/>
            <person name="Nakamura S."/>
            <person name="Sasagawa M."/>
            <person name="Fukada J."/>
            <person name="Arai T."/>
            <person name="Sasakura N."/>
            <person name="Mochizuki D."/>
            <person name="Hosoyama A."/>
            <person name="Harada K."/>
            <person name="Horikawa H."/>
            <person name="Kato Y."/>
            <person name="Harada T."/>
            <person name="Sasaki K."/>
            <person name="Sekiguchi M."/>
            <person name="Hodoyama M."/>
            <person name="Nishiko R."/>
            <person name="Narita H."/>
            <person name="Hanamaki A."/>
            <person name="Hata C."/>
            <person name="Konno Y."/>
            <person name="Niimura Y."/>
            <person name="Yamazaki S."/>
            <person name="Fujita N."/>
        </authorList>
    </citation>
    <scope>NUCLEOTIDE SEQUENCE [LARGE SCALE GENOMIC DNA]</scope>
    <source>
        <strain evidence="9">ATCC 51415 / DSM 6626 / JCM 7361 / LMG 17667 / NBRC 15112 / Ep01</strain>
        <strain evidence="4">NBRC 15112</strain>
    </source>
</reference>
<dbReference type="InterPro" id="IPR002525">
    <property type="entry name" value="Transp_IS110-like_N"/>
</dbReference>
<dbReference type="HOGENOM" id="CLU_036902_4_8_9"/>
<dbReference type="InterPro" id="IPR047650">
    <property type="entry name" value="Transpos_IS110"/>
</dbReference>
<keyword evidence="9" id="KW-1185">Reference proteome</keyword>
<dbReference type="EMBL" id="AP012050">
    <property type="protein sequence ID" value="BAM47775.1"/>
    <property type="molecule type" value="Genomic_DNA"/>
</dbReference>
<sequence>MRCVIAFDVSRKSSTMAAYNEQGNCEFEGRLIHSKTGFSNLSKIIKDLSEKNNYTLEFVFEATGVYSAALERFLRENNLVYYSLNPLLAHLNTQSLRRNKTDISDAHQLAKNHFKNDYFQTYREDSYYEQMRTMSRRYDEIMKEKIQYKNRLHASLQLSFPDFDTAFINKSKLYYNLVQVFPHPNLILKRSKTVIKNRIKKCTKKNYSLKKLEERAILLIEIAKDSFPAVDETDYSCELVRDYAKKILEMEEEQDEIIQRMTEMSKDRKEYRILRSFPGIKDKLACRIIAELGDLTRFKNNKQLNAYAGIDIVRYQSGNMEYKDRINKRGNSRLRGILYFMIVSMLSAKGKQINHLVDYYYKLKKQPYNKHHKVAVVACMNKFLKVAFHLIQNDLLYDYEKASSQQ</sequence>
<dbReference type="EMBL" id="AP012050">
    <property type="protein sequence ID" value="BAM47487.1"/>
    <property type="molecule type" value="Genomic_DNA"/>
</dbReference>
<dbReference type="GO" id="GO:0003677">
    <property type="term" value="F:DNA binding"/>
    <property type="evidence" value="ECO:0007669"/>
    <property type="project" value="InterPro"/>
</dbReference>
<protein>
    <submittedName>
        <fullName evidence="4">Putative transposase for insertion sequence element</fullName>
    </submittedName>
</protein>
<dbReference type="GO" id="GO:0006313">
    <property type="term" value="P:DNA transposition"/>
    <property type="evidence" value="ECO:0007669"/>
    <property type="project" value="InterPro"/>
</dbReference>
<dbReference type="Pfam" id="PF02371">
    <property type="entry name" value="Transposase_20"/>
    <property type="match status" value="1"/>
</dbReference>
<feature type="domain" description="Transposase IS116/IS110/IS902 C-terminal" evidence="3">
    <location>
        <begin position="272"/>
        <end position="353"/>
    </location>
</feature>
<name>K0J2H7_AMPXN</name>
<evidence type="ECO:0000313" key="5">
    <source>
        <dbReference type="EMBL" id="BAM47487.1"/>
    </source>
</evidence>
<keyword evidence="1" id="KW-0175">Coiled coil</keyword>
<feature type="coiled-coil region" evidence="1">
    <location>
        <begin position="240"/>
        <end position="267"/>
    </location>
</feature>
<dbReference type="EMBL" id="AP012050">
    <property type="protein sequence ID" value="BAM47990.1"/>
    <property type="molecule type" value="Genomic_DNA"/>
</dbReference>
<dbReference type="GO" id="GO:0004803">
    <property type="term" value="F:transposase activity"/>
    <property type="evidence" value="ECO:0007669"/>
    <property type="project" value="InterPro"/>
</dbReference>
<dbReference type="KEGG" id="axl:AXY_16430"/>
<dbReference type="eggNOG" id="COG3547">
    <property type="taxonomic scope" value="Bacteria"/>
</dbReference>
<accession>K0J2H7</accession>
<dbReference type="KEGG" id="axl:AXY_14150"/>
<dbReference type="NCBIfam" id="NF033542">
    <property type="entry name" value="transpos_IS110"/>
    <property type="match status" value="1"/>
</dbReference>
<dbReference type="RefSeq" id="WP_015009316.1">
    <property type="nucleotide sequence ID" value="NC_018704.1"/>
</dbReference>
<evidence type="ECO:0000313" key="9">
    <source>
        <dbReference type="Proteomes" id="UP000006294"/>
    </source>
</evidence>
<evidence type="ECO:0000313" key="4">
    <source>
        <dbReference type="EMBL" id="BAM46711.1"/>
    </source>
</evidence>
<evidence type="ECO:0000313" key="7">
    <source>
        <dbReference type="EMBL" id="BAM47775.1"/>
    </source>
</evidence>
<evidence type="ECO:0000259" key="2">
    <source>
        <dbReference type="Pfam" id="PF01548"/>
    </source>
</evidence>
<dbReference type="PANTHER" id="PTHR33055">
    <property type="entry name" value="TRANSPOSASE FOR INSERTION SEQUENCE ELEMENT IS1111A"/>
    <property type="match status" value="1"/>
</dbReference>
<dbReference type="EMBL" id="AP012050">
    <property type="protein sequence ID" value="BAM46711.1"/>
    <property type="molecule type" value="Genomic_DNA"/>
</dbReference>
<organism evidence="4 9">
    <name type="scientific">Amphibacillus xylanus (strain ATCC 51415 / DSM 6626 / JCM 7361 / LMG 17667 / NBRC 15112 / Ep01)</name>
    <dbReference type="NCBI Taxonomy" id="698758"/>
    <lineage>
        <taxon>Bacteria</taxon>
        <taxon>Bacillati</taxon>
        <taxon>Bacillota</taxon>
        <taxon>Bacilli</taxon>
        <taxon>Bacillales</taxon>
        <taxon>Bacillaceae</taxon>
        <taxon>Amphibacillus</taxon>
    </lineage>
</organism>
<dbReference type="OrthoDB" id="9790935at2"/>
<feature type="domain" description="Transposase IS110-like N-terminal" evidence="2">
    <location>
        <begin position="7"/>
        <end position="161"/>
    </location>
</feature>
<dbReference type="KEGG" id="axl:AXY_18580"/>
<proteinExistence type="predicted"/>
<dbReference type="EMBL" id="AP012050">
    <property type="protein sequence ID" value="BAM47547.1"/>
    <property type="molecule type" value="Genomic_DNA"/>
</dbReference>
<dbReference type="InterPro" id="IPR003346">
    <property type="entry name" value="Transposase_20"/>
</dbReference>
<evidence type="ECO:0000313" key="6">
    <source>
        <dbReference type="EMBL" id="BAM47547.1"/>
    </source>
</evidence>
<evidence type="ECO:0000313" key="8">
    <source>
        <dbReference type="EMBL" id="BAM47990.1"/>
    </source>
</evidence>
<gene>
    <name evidence="4" type="ordered locus">AXY_05790</name>
    <name evidence="5" type="ordered locus">AXY_13550</name>
    <name evidence="6" type="ordered locus">AXY_14150</name>
    <name evidence="7" type="ordered locus">AXY_16430</name>
    <name evidence="8" type="ordered locus">AXY_18580</name>
</gene>